<feature type="domain" description="Peptidase metallopeptidase" evidence="11">
    <location>
        <begin position="21"/>
        <end position="167"/>
    </location>
</feature>
<comment type="cofactor">
    <cofactor evidence="1">
        <name>Ca(2+)</name>
        <dbReference type="ChEBI" id="CHEBI:29108"/>
    </cofactor>
</comment>
<dbReference type="SUPFAM" id="SSF55486">
    <property type="entry name" value="Metalloproteases ('zincins'), catalytic domain"/>
    <property type="match status" value="1"/>
</dbReference>
<evidence type="ECO:0000313" key="12">
    <source>
        <dbReference type="EMBL" id="QKS26211.1"/>
    </source>
</evidence>
<dbReference type="SUPFAM" id="SSF51120">
    <property type="entry name" value="beta-Roll"/>
    <property type="match status" value="3"/>
</dbReference>
<dbReference type="InterPro" id="IPR013858">
    <property type="entry name" value="Peptidase_M10B_C"/>
</dbReference>
<dbReference type="Pfam" id="PF00353">
    <property type="entry name" value="HemolysinCabind"/>
    <property type="match status" value="4"/>
</dbReference>
<dbReference type="Gene3D" id="3.40.390.10">
    <property type="entry name" value="Collagenase (Catalytic Domain)"/>
    <property type="match status" value="1"/>
</dbReference>
<dbReference type="GO" id="GO:0008270">
    <property type="term" value="F:zinc ion binding"/>
    <property type="evidence" value="ECO:0007669"/>
    <property type="project" value="InterPro"/>
</dbReference>
<evidence type="ECO:0000256" key="4">
    <source>
        <dbReference type="ARBA" id="ARBA00009490"/>
    </source>
</evidence>
<keyword evidence="6" id="KW-0800">Toxin</keyword>
<keyword evidence="5" id="KW-0964">Secreted</keyword>
<evidence type="ECO:0000256" key="6">
    <source>
        <dbReference type="ARBA" id="ARBA00022656"/>
    </source>
</evidence>
<sequence>MSFDPNYVATIEEIVDAITNDNVTWAIGRAEITYSLAGLEENYRKDLAVAAFKAWSDIIDVTFVEVTSNENADIVFSLTNPQFHGTPPNPTTQSPGVINVPDFVLQGSFVPVSNTMVSLMHEIGHVLGFRHPVTYGSGAVYDEDRAFANDTRQFTILSYFEQSNYEGATTLPPTTLQMADIKAAIDRYGANDARPGNDVYGFNTSTSTAGSVYDFTYYQGDANPFHYQPGFVIYDTGGIDVFDVSGFSNDQIIDLRLGTWSNIGGNVQNIGIYLTSWIENAIGGSGNDTITGNDLNNVLDGGAGSDAMAGGKGSDTYYVDDTSDVICEKLNAGTDKVLSSVSFVLGSNIENLELISSAAIDGTGNSLANEIIGNNARNNLNGGIGDDTLYGRDGDDYLAGAAGNDTLRGENGADLLIGGDGIDLLYGGNGDDHLLGGMGNDSLLGGAGNDILRGGLGNDSLWGHAGADVFRFDSEINGLPNIDQILDFTANEDQIQLEDSVFTALGPTGPLAQDAFQIGTTAEDADDRILYDSATGHLSYDPDGNGAMTAIWFATLTNSSSLSADDIFVI</sequence>
<evidence type="ECO:0000256" key="2">
    <source>
        <dbReference type="ARBA" id="ARBA00004370"/>
    </source>
</evidence>
<dbReference type="InterPro" id="IPR001343">
    <property type="entry name" value="Hemolysn_Ca-bd"/>
</dbReference>
<evidence type="ECO:0000256" key="8">
    <source>
        <dbReference type="ARBA" id="ARBA00022837"/>
    </source>
</evidence>
<keyword evidence="7" id="KW-0677">Repeat</keyword>
<proteinExistence type="inferred from homology"/>
<dbReference type="PANTHER" id="PTHR38340:SF1">
    <property type="entry name" value="S-LAYER PROTEIN"/>
    <property type="match status" value="1"/>
</dbReference>
<gene>
    <name evidence="12" type="ORF">FX987_04008</name>
</gene>
<dbReference type="Gene3D" id="2.150.10.10">
    <property type="entry name" value="Serralysin-like metalloprotease, C-terminal"/>
    <property type="match status" value="2"/>
</dbReference>
<dbReference type="InterPro" id="IPR003995">
    <property type="entry name" value="RTX_toxin_determinant-A"/>
</dbReference>
<protein>
    <submittedName>
        <fullName evidence="12">Serralysin C</fullName>
        <ecNumber evidence="12">3.4.24.40</ecNumber>
    </submittedName>
</protein>
<evidence type="ECO:0000256" key="10">
    <source>
        <dbReference type="ARBA" id="ARBA00023136"/>
    </source>
</evidence>
<dbReference type="GO" id="GO:0008237">
    <property type="term" value="F:metallopeptidase activity"/>
    <property type="evidence" value="ECO:0007669"/>
    <property type="project" value="InterPro"/>
</dbReference>
<dbReference type="GO" id="GO:0090729">
    <property type="term" value="F:toxin activity"/>
    <property type="evidence" value="ECO:0007669"/>
    <property type="project" value="UniProtKB-KW"/>
</dbReference>
<dbReference type="PRINTS" id="PR00313">
    <property type="entry name" value="CABNDNGRPT"/>
</dbReference>
<dbReference type="Proteomes" id="UP000509761">
    <property type="component" value="Chromosome"/>
</dbReference>
<reference evidence="12 13" key="1">
    <citation type="submission" date="2019-12" db="EMBL/GenBank/DDBJ databases">
        <title>Genome sequencing and assembly of endphytes of Porphyra tenera.</title>
        <authorList>
            <person name="Park J.M."/>
            <person name="Shin R."/>
            <person name="Jo S.H."/>
        </authorList>
    </citation>
    <scope>NUCLEOTIDE SEQUENCE [LARGE SCALE GENOMIC DNA]</scope>
    <source>
        <strain evidence="12 13">GPM3</strain>
    </source>
</reference>
<keyword evidence="12" id="KW-0378">Hydrolase</keyword>
<evidence type="ECO:0000256" key="7">
    <source>
        <dbReference type="ARBA" id="ARBA00022737"/>
    </source>
</evidence>
<keyword evidence="13" id="KW-1185">Reference proteome</keyword>
<dbReference type="GO" id="GO:0016020">
    <property type="term" value="C:membrane"/>
    <property type="evidence" value="ECO:0007669"/>
    <property type="project" value="UniProtKB-SubCell"/>
</dbReference>
<dbReference type="PROSITE" id="PS00330">
    <property type="entry name" value="HEMOLYSIN_CALCIUM"/>
    <property type="match status" value="4"/>
</dbReference>
<dbReference type="InterPro" id="IPR018511">
    <property type="entry name" value="Hemolysin-typ_Ca-bd_CS"/>
</dbReference>
<dbReference type="InterPro" id="IPR050557">
    <property type="entry name" value="RTX_toxin/Mannuronan_C5-epim"/>
</dbReference>
<evidence type="ECO:0000256" key="5">
    <source>
        <dbReference type="ARBA" id="ARBA00022525"/>
    </source>
</evidence>
<accession>A0AAP9T354</accession>
<dbReference type="EC" id="3.4.24.40" evidence="12"/>
<dbReference type="EMBL" id="CP054580">
    <property type="protein sequence ID" value="QKS26211.1"/>
    <property type="molecule type" value="Genomic_DNA"/>
</dbReference>
<dbReference type="InterPro" id="IPR006026">
    <property type="entry name" value="Peptidase_Metallo"/>
</dbReference>
<dbReference type="Pfam" id="PF08548">
    <property type="entry name" value="Peptidase_M10_C"/>
    <property type="match status" value="1"/>
</dbReference>
<dbReference type="PANTHER" id="PTHR38340">
    <property type="entry name" value="S-LAYER PROTEIN"/>
    <property type="match status" value="1"/>
</dbReference>
<dbReference type="RefSeq" id="WP_022521069.1">
    <property type="nucleotide sequence ID" value="NZ_CP054580.1"/>
</dbReference>
<keyword evidence="8" id="KW-0106">Calcium</keyword>
<dbReference type="GO" id="GO:0006508">
    <property type="term" value="P:proteolysis"/>
    <property type="evidence" value="ECO:0007669"/>
    <property type="project" value="InterPro"/>
</dbReference>
<evidence type="ECO:0000259" key="11">
    <source>
        <dbReference type="SMART" id="SM00235"/>
    </source>
</evidence>
<evidence type="ECO:0000256" key="1">
    <source>
        <dbReference type="ARBA" id="ARBA00001913"/>
    </source>
</evidence>
<dbReference type="PRINTS" id="PR01488">
    <property type="entry name" value="RTXTOXINA"/>
</dbReference>
<evidence type="ECO:0000256" key="3">
    <source>
        <dbReference type="ARBA" id="ARBA00004613"/>
    </source>
</evidence>
<dbReference type="GO" id="GO:0005509">
    <property type="term" value="F:calcium ion binding"/>
    <property type="evidence" value="ECO:0007669"/>
    <property type="project" value="InterPro"/>
</dbReference>
<comment type="similarity">
    <text evidence="4">Belongs to the peptidase M10B family.</text>
</comment>
<evidence type="ECO:0000313" key="13">
    <source>
        <dbReference type="Proteomes" id="UP000509761"/>
    </source>
</evidence>
<dbReference type="InterPro" id="IPR011049">
    <property type="entry name" value="Serralysin-like_metalloprot_C"/>
</dbReference>
<evidence type="ECO:0000256" key="9">
    <source>
        <dbReference type="ARBA" id="ARBA00023026"/>
    </source>
</evidence>
<dbReference type="GO" id="GO:0005615">
    <property type="term" value="C:extracellular space"/>
    <property type="evidence" value="ECO:0007669"/>
    <property type="project" value="InterPro"/>
</dbReference>
<organism evidence="12 13">
    <name type="scientific">Vreelandella titanicae</name>
    <dbReference type="NCBI Taxonomy" id="664683"/>
    <lineage>
        <taxon>Bacteria</taxon>
        <taxon>Pseudomonadati</taxon>
        <taxon>Pseudomonadota</taxon>
        <taxon>Gammaproteobacteria</taxon>
        <taxon>Oceanospirillales</taxon>
        <taxon>Halomonadaceae</taxon>
        <taxon>Vreelandella</taxon>
    </lineage>
</organism>
<comment type="subcellular location">
    <subcellularLocation>
        <location evidence="2">Membrane</location>
    </subcellularLocation>
    <subcellularLocation>
        <location evidence="3">Secreted</location>
    </subcellularLocation>
</comment>
<dbReference type="AlphaFoldDB" id="A0AAP9T354"/>
<dbReference type="InterPro" id="IPR024079">
    <property type="entry name" value="MetalloPept_cat_dom_sf"/>
</dbReference>
<keyword evidence="9" id="KW-0843">Virulence</keyword>
<dbReference type="SMART" id="SM00235">
    <property type="entry name" value="ZnMc"/>
    <property type="match status" value="1"/>
</dbReference>
<name>A0AAP9T354_9GAMM</name>
<keyword evidence="10" id="KW-0472">Membrane</keyword>